<reference evidence="2 3" key="1">
    <citation type="submission" date="2016-07" db="EMBL/GenBank/DDBJ databases">
        <title>Pervasive Adenine N6-methylation of Active Genes in Fungi.</title>
        <authorList>
            <consortium name="DOE Joint Genome Institute"/>
            <person name="Mondo S.J."/>
            <person name="Dannebaum R.O."/>
            <person name="Kuo R.C."/>
            <person name="Labutti K."/>
            <person name="Haridas S."/>
            <person name="Kuo A."/>
            <person name="Salamov A."/>
            <person name="Ahrendt S.R."/>
            <person name="Lipzen A."/>
            <person name="Sullivan W."/>
            <person name="Andreopoulos W.B."/>
            <person name="Clum A."/>
            <person name="Lindquist E."/>
            <person name="Daum C."/>
            <person name="Ramamoorthy G.K."/>
            <person name="Gryganskyi A."/>
            <person name="Culley D."/>
            <person name="Magnuson J.K."/>
            <person name="James T.Y."/>
            <person name="O'Malley M.A."/>
            <person name="Stajich J.E."/>
            <person name="Spatafora J.W."/>
            <person name="Visel A."/>
            <person name="Grigoriev I.V."/>
        </authorList>
    </citation>
    <scope>NUCLEOTIDE SEQUENCE [LARGE SCALE GENOMIC DNA]</scope>
    <source>
        <strain evidence="2 3">NRRL 3301</strain>
    </source>
</reference>
<accession>A0A1X2G2I2</accession>
<organism evidence="2 3">
    <name type="scientific">Hesseltinella vesiculosa</name>
    <dbReference type="NCBI Taxonomy" id="101127"/>
    <lineage>
        <taxon>Eukaryota</taxon>
        <taxon>Fungi</taxon>
        <taxon>Fungi incertae sedis</taxon>
        <taxon>Mucoromycota</taxon>
        <taxon>Mucoromycotina</taxon>
        <taxon>Mucoromycetes</taxon>
        <taxon>Mucorales</taxon>
        <taxon>Cunninghamellaceae</taxon>
        <taxon>Hesseltinella</taxon>
    </lineage>
</organism>
<feature type="signal peptide" evidence="1">
    <location>
        <begin position="1"/>
        <end position="15"/>
    </location>
</feature>
<dbReference type="AlphaFoldDB" id="A0A1X2G2I2"/>
<evidence type="ECO:0000313" key="2">
    <source>
        <dbReference type="EMBL" id="ORX42888.1"/>
    </source>
</evidence>
<proteinExistence type="predicted"/>
<gene>
    <name evidence="2" type="ORF">DM01DRAFT_1378953</name>
</gene>
<evidence type="ECO:0000256" key="1">
    <source>
        <dbReference type="SAM" id="SignalP"/>
    </source>
</evidence>
<name>A0A1X2G2I2_9FUNG</name>
<keyword evidence="1" id="KW-0732">Signal</keyword>
<sequence>MIFGVLMILLNLPAADVPPPIVTTTAIMVHPLYAVPAKKALMVHPSFPLPVSVSNELTFVPRWCWFLLLLAIGSVIMARTFVTRHATTKAPAAPIDMVPPNSTSMAPAPSSVFRPRSACLVKSHHYAHAKKKTYTLHLDIYPARIPIWHQDIDIDLLAILAAYTHHLDKFWHIPSMYTHLASRHRHRPFGNLGCLYPSSFGIYPACIPIWHQDIDIDLLAILAAYTHHLDKFWHIPSMYTHLASRHRHRPFGNLGCLYPSSFGIYPACIPIWHQDIDIDLLAILAAYTHHLDKFCP</sequence>
<protein>
    <submittedName>
        <fullName evidence="2">Uncharacterized protein</fullName>
    </submittedName>
</protein>
<feature type="chain" id="PRO_5012778360" evidence="1">
    <location>
        <begin position="16"/>
        <end position="296"/>
    </location>
</feature>
<comment type="caution">
    <text evidence="2">The sequence shown here is derived from an EMBL/GenBank/DDBJ whole genome shotgun (WGS) entry which is preliminary data.</text>
</comment>
<dbReference type="EMBL" id="MCGT01000061">
    <property type="protein sequence ID" value="ORX42888.1"/>
    <property type="molecule type" value="Genomic_DNA"/>
</dbReference>
<dbReference type="Proteomes" id="UP000242146">
    <property type="component" value="Unassembled WGS sequence"/>
</dbReference>
<keyword evidence="3" id="KW-1185">Reference proteome</keyword>
<evidence type="ECO:0000313" key="3">
    <source>
        <dbReference type="Proteomes" id="UP000242146"/>
    </source>
</evidence>